<evidence type="ECO:0000256" key="1">
    <source>
        <dbReference type="SAM" id="Coils"/>
    </source>
</evidence>
<feature type="coiled-coil region" evidence="1">
    <location>
        <begin position="83"/>
        <end position="117"/>
    </location>
</feature>
<organism evidence="2 3">
    <name type="scientific">Chara braunii</name>
    <name type="common">Braun's stonewort</name>
    <dbReference type="NCBI Taxonomy" id="69332"/>
    <lineage>
        <taxon>Eukaryota</taxon>
        <taxon>Viridiplantae</taxon>
        <taxon>Streptophyta</taxon>
        <taxon>Charophyceae</taxon>
        <taxon>Charales</taxon>
        <taxon>Characeae</taxon>
        <taxon>Chara</taxon>
    </lineage>
</organism>
<dbReference type="EMBL" id="BFEA01000443">
    <property type="protein sequence ID" value="GBG83562.1"/>
    <property type="molecule type" value="Genomic_DNA"/>
</dbReference>
<dbReference type="AlphaFoldDB" id="A0A388LMY4"/>
<dbReference type="Proteomes" id="UP000265515">
    <property type="component" value="Unassembled WGS sequence"/>
</dbReference>
<feature type="coiled-coil region" evidence="1">
    <location>
        <begin position="9"/>
        <end position="36"/>
    </location>
</feature>
<evidence type="ECO:0000313" key="2">
    <source>
        <dbReference type="EMBL" id="GBG83562.1"/>
    </source>
</evidence>
<accession>A0A388LMY4</accession>
<sequence>MKAASDRRFATLEDEIAKKERLREEAVADAEAWKIEVLQPGNERGCLAVEPTPTTQARIRPQTTPRSRGKRHDAEVVALREIRLKELNGRREAEQELKRLKEKQNNDELEMEKLLEKMVRALS</sequence>
<name>A0A388LMY4_CHABU</name>
<protein>
    <submittedName>
        <fullName evidence="2">Uncharacterized protein</fullName>
    </submittedName>
</protein>
<proteinExistence type="predicted"/>
<dbReference type="Gramene" id="GBG83562">
    <property type="protein sequence ID" value="GBG83562"/>
    <property type="gene ID" value="CBR_g37279"/>
</dbReference>
<comment type="caution">
    <text evidence="2">The sequence shown here is derived from an EMBL/GenBank/DDBJ whole genome shotgun (WGS) entry which is preliminary data.</text>
</comment>
<reference evidence="2 3" key="1">
    <citation type="journal article" date="2018" name="Cell">
        <title>The Chara Genome: Secondary Complexity and Implications for Plant Terrestrialization.</title>
        <authorList>
            <person name="Nishiyama T."/>
            <person name="Sakayama H."/>
            <person name="Vries J.D."/>
            <person name="Buschmann H."/>
            <person name="Saint-Marcoux D."/>
            <person name="Ullrich K.K."/>
            <person name="Haas F.B."/>
            <person name="Vanderstraeten L."/>
            <person name="Becker D."/>
            <person name="Lang D."/>
            <person name="Vosolsobe S."/>
            <person name="Rombauts S."/>
            <person name="Wilhelmsson P.K.I."/>
            <person name="Janitza P."/>
            <person name="Kern R."/>
            <person name="Heyl A."/>
            <person name="Rumpler F."/>
            <person name="Villalobos L.I.A.C."/>
            <person name="Clay J.M."/>
            <person name="Skokan R."/>
            <person name="Toyoda A."/>
            <person name="Suzuki Y."/>
            <person name="Kagoshima H."/>
            <person name="Schijlen E."/>
            <person name="Tajeshwar N."/>
            <person name="Catarino B."/>
            <person name="Hetherington A.J."/>
            <person name="Saltykova A."/>
            <person name="Bonnot C."/>
            <person name="Breuninger H."/>
            <person name="Symeonidi A."/>
            <person name="Radhakrishnan G.V."/>
            <person name="Van Nieuwerburgh F."/>
            <person name="Deforce D."/>
            <person name="Chang C."/>
            <person name="Karol K.G."/>
            <person name="Hedrich R."/>
            <person name="Ulvskov P."/>
            <person name="Glockner G."/>
            <person name="Delwiche C.F."/>
            <person name="Petrasek J."/>
            <person name="Van de Peer Y."/>
            <person name="Friml J."/>
            <person name="Beilby M."/>
            <person name="Dolan L."/>
            <person name="Kohara Y."/>
            <person name="Sugano S."/>
            <person name="Fujiyama A."/>
            <person name="Delaux P.-M."/>
            <person name="Quint M."/>
            <person name="TheiBen G."/>
            <person name="Hagemann M."/>
            <person name="Harholt J."/>
            <person name="Dunand C."/>
            <person name="Zachgo S."/>
            <person name="Langdale J."/>
            <person name="Maumus F."/>
            <person name="Straeten D.V.D."/>
            <person name="Gould S.B."/>
            <person name="Rensing S.A."/>
        </authorList>
    </citation>
    <scope>NUCLEOTIDE SEQUENCE [LARGE SCALE GENOMIC DNA]</scope>
    <source>
        <strain evidence="2 3">S276</strain>
    </source>
</reference>
<evidence type="ECO:0000313" key="3">
    <source>
        <dbReference type="Proteomes" id="UP000265515"/>
    </source>
</evidence>
<keyword evidence="1" id="KW-0175">Coiled coil</keyword>
<keyword evidence="3" id="KW-1185">Reference proteome</keyword>
<gene>
    <name evidence="2" type="ORF">CBR_g37279</name>
</gene>